<evidence type="ECO:0000313" key="2">
    <source>
        <dbReference type="EnsemblPlants" id="OB01G26460.1"/>
    </source>
</evidence>
<proteinExistence type="predicted"/>
<dbReference type="AlphaFoldDB" id="J3L090"/>
<reference evidence="2" key="1">
    <citation type="journal article" date="2013" name="Nat. Commun.">
        <title>Whole-genome sequencing of Oryza brachyantha reveals mechanisms underlying Oryza genome evolution.</title>
        <authorList>
            <person name="Chen J."/>
            <person name="Huang Q."/>
            <person name="Gao D."/>
            <person name="Wang J."/>
            <person name="Lang Y."/>
            <person name="Liu T."/>
            <person name="Li B."/>
            <person name="Bai Z."/>
            <person name="Luis Goicoechea J."/>
            <person name="Liang C."/>
            <person name="Chen C."/>
            <person name="Zhang W."/>
            <person name="Sun S."/>
            <person name="Liao Y."/>
            <person name="Zhang X."/>
            <person name="Yang L."/>
            <person name="Song C."/>
            <person name="Wang M."/>
            <person name="Shi J."/>
            <person name="Liu G."/>
            <person name="Liu J."/>
            <person name="Zhou H."/>
            <person name="Zhou W."/>
            <person name="Yu Q."/>
            <person name="An N."/>
            <person name="Chen Y."/>
            <person name="Cai Q."/>
            <person name="Wang B."/>
            <person name="Liu B."/>
            <person name="Min J."/>
            <person name="Huang Y."/>
            <person name="Wu H."/>
            <person name="Li Z."/>
            <person name="Zhang Y."/>
            <person name="Yin Y."/>
            <person name="Song W."/>
            <person name="Jiang J."/>
            <person name="Jackson S.A."/>
            <person name="Wing R.A."/>
            <person name="Wang J."/>
            <person name="Chen M."/>
        </authorList>
    </citation>
    <scope>NUCLEOTIDE SEQUENCE [LARGE SCALE GENOMIC DNA]</scope>
    <source>
        <strain evidence="2">cv. IRGC 101232</strain>
    </source>
</reference>
<dbReference type="HOGENOM" id="CLU_1247038_0_0_1"/>
<name>J3L090_ORYBR</name>
<sequence>MLSKPSLVGKVLFHRYTLAGSSTTPAPPVDETPNDGKKRRSITRHPLRASKSITFEHGTSKEMNTRPSSTSSDDMVNFRATVNEPTSMSSDQVNVCNDFCYSYKFGHSATTKRGLSDVAAPPPHRALLGSPPPPSLQRRPHRCCCPSTTPPAPRMSTTATPPPRLPRPTPPLHRATTDFLRLNNFSFLYLHRRFKMPRMTPESEMAPSTFKEPSWCHQDIST</sequence>
<reference evidence="2" key="2">
    <citation type="submission" date="2013-04" db="UniProtKB">
        <authorList>
            <consortium name="EnsemblPlants"/>
        </authorList>
    </citation>
    <scope>IDENTIFICATION</scope>
</reference>
<evidence type="ECO:0000256" key="1">
    <source>
        <dbReference type="SAM" id="MobiDB-lite"/>
    </source>
</evidence>
<feature type="region of interest" description="Disordered" evidence="1">
    <location>
        <begin position="203"/>
        <end position="222"/>
    </location>
</feature>
<accession>J3L090</accession>
<keyword evidence="3" id="KW-1185">Reference proteome</keyword>
<feature type="compositionally biased region" description="Polar residues" evidence="1">
    <location>
        <begin position="65"/>
        <end position="74"/>
    </location>
</feature>
<feature type="compositionally biased region" description="Pro residues" evidence="1">
    <location>
        <begin position="160"/>
        <end position="169"/>
    </location>
</feature>
<dbReference type="Gramene" id="OB01G26460.1">
    <property type="protein sequence ID" value="OB01G26460.1"/>
    <property type="gene ID" value="OB01G26460"/>
</dbReference>
<feature type="compositionally biased region" description="Basic residues" evidence="1">
    <location>
        <begin position="37"/>
        <end position="48"/>
    </location>
</feature>
<dbReference type="Proteomes" id="UP000006038">
    <property type="component" value="Chromosome 1"/>
</dbReference>
<feature type="region of interest" description="Disordered" evidence="1">
    <location>
        <begin position="19"/>
        <end position="74"/>
    </location>
</feature>
<dbReference type="EnsemblPlants" id="OB01G26460.1">
    <property type="protein sequence ID" value="OB01G26460.1"/>
    <property type="gene ID" value="OB01G26460"/>
</dbReference>
<organism evidence="2">
    <name type="scientific">Oryza brachyantha</name>
    <name type="common">malo sina</name>
    <dbReference type="NCBI Taxonomy" id="4533"/>
    <lineage>
        <taxon>Eukaryota</taxon>
        <taxon>Viridiplantae</taxon>
        <taxon>Streptophyta</taxon>
        <taxon>Embryophyta</taxon>
        <taxon>Tracheophyta</taxon>
        <taxon>Spermatophyta</taxon>
        <taxon>Magnoliopsida</taxon>
        <taxon>Liliopsida</taxon>
        <taxon>Poales</taxon>
        <taxon>Poaceae</taxon>
        <taxon>BOP clade</taxon>
        <taxon>Oryzoideae</taxon>
        <taxon>Oryzeae</taxon>
        <taxon>Oryzinae</taxon>
        <taxon>Oryza</taxon>
    </lineage>
</organism>
<feature type="compositionally biased region" description="Pro residues" evidence="1">
    <location>
        <begin position="120"/>
        <end position="135"/>
    </location>
</feature>
<feature type="region of interest" description="Disordered" evidence="1">
    <location>
        <begin position="114"/>
        <end position="169"/>
    </location>
</feature>
<evidence type="ECO:0000313" key="3">
    <source>
        <dbReference type="Proteomes" id="UP000006038"/>
    </source>
</evidence>
<protein>
    <submittedName>
        <fullName evidence="2">Uncharacterized protein</fullName>
    </submittedName>
</protein>